<name>A0A7W7MNU9_9ACTN</name>
<dbReference type="AlphaFoldDB" id="A0A7W7MNU9"/>
<keyword evidence="2" id="KW-1185">Reference proteome</keyword>
<proteinExistence type="predicted"/>
<sequence length="69" mass="7030">MRAGSIGGVIVAIWLVLGVVAAFERGYFNDSGDAGCAEAGTVIVTVVAGPLNWLGVNPKITCDVPEPSK</sequence>
<gene>
    <name evidence="1" type="ORF">BJ971_001603</name>
</gene>
<protein>
    <submittedName>
        <fullName evidence="1">Uncharacterized protein</fullName>
    </submittedName>
</protein>
<dbReference type="Proteomes" id="UP000578112">
    <property type="component" value="Unassembled WGS sequence"/>
</dbReference>
<comment type="caution">
    <text evidence="1">The sequence shown here is derived from an EMBL/GenBank/DDBJ whole genome shotgun (WGS) entry which is preliminary data.</text>
</comment>
<evidence type="ECO:0000313" key="2">
    <source>
        <dbReference type="Proteomes" id="UP000578112"/>
    </source>
</evidence>
<reference evidence="1 2" key="1">
    <citation type="submission" date="2020-08" db="EMBL/GenBank/DDBJ databases">
        <title>Sequencing the genomes of 1000 actinobacteria strains.</title>
        <authorList>
            <person name="Klenk H.-P."/>
        </authorList>
    </citation>
    <scope>NUCLEOTIDE SEQUENCE [LARGE SCALE GENOMIC DNA]</scope>
    <source>
        <strain evidence="1 2">DSM 43149</strain>
    </source>
</reference>
<organism evidence="1 2">
    <name type="scientific">Actinoplanes digitatis</name>
    <dbReference type="NCBI Taxonomy" id="1868"/>
    <lineage>
        <taxon>Bacteria</taxon>
        <taxon>Bacillati</taxon>
        <taxon>Actinomycetota</taxon>
        <taxon>Actinomycetes</taxon>
        <taxon>Micromonosporales</taxon>
        <taxon>Micromonosporaceae</taxon>
        <taxon>Actinoplanes</taxon>
    </lineage>
</organism>
<evidence type="ECO:0000313" key="1">
    <source>
        <dbReference type="EMBL" id="MBB4761047.1"/>
    </source>
</evidence>
<dbReference type="RefSeq" id="WP_184991226.1">
    <property type="nucleotide sequence ID" value="NZ_BOMK01000013.1"/>
</dbReference>
<dbReference type="EMBL" id="JACHNH010000001">
    <property type="protein sequence ID" value="MBB4761047.1"/>
    <property type="molecule type" value="Genomic_DNA"/>
</dbReference>
<accession>A0A7W7MNU9</accession>